<keyword evidence="3" id="KW-1185">Reference proteome</keyword>
<keyword evidence="1" id="KW-1133">Transmembrane helix</keyword>
<keyword evidence="1" id="KW-0812">Transmembrane</keyword>
<keyword evidence="1" id="KW-0472">Membrane</keyword>
<accession>A0ABQ5NIH2</accession>
<reference evidence="2" key="1">
    <citation type="submission" date="2022-08" db="EMBL/GenBank/DDBJ databases">
        <title>Draft genome sequence of Lysinibacillus sp. strain KH24.</title>
        <authorList>
            <person name="Kanbe H."/>
            <person name="Itoh H."/>
        </authorList>
    </citation>
    <scope>NUCLEOTIDE SEQUENCE</scope>
    <source>
        <strain evidence="2">KH24</strain>
    </source>
</reference>
<evidence type="ECO:0000313" key="2">
    <source>
        <dbReference type="EMBL" id="GLC88073.1"/>
    </source>
</evidence>
<evidence type="ECO:0000256" key="1">
    <source>
        <dbReference type="SAM" id="Phobius"/>
    </source>
</evidence>
<feature type="transmembrane region" description="Helical" evidence="1">
    <location>
        <begin position="12"/>
        <end position="33"/>
    </location>
</feature>
<evidence type="ECO:0000313" key="3">
    <source>
        <dbReference type="Proteomes" id="UP001065593"/>
    </source>
</evidence>
<proteinExistence type="predicted"/>
<gene>
    <name evidence="2" type="ORF">LYSBPC_12000</name>
</gene>
<protein>
    <submittedName>
        <fullName evidence="2">Uncharacterized protein</fullName>
    </submittedName>
</protein>
<organism evidence="2 3">
    <name type="scientific">Lysinibacillus piscis</name>
    <dbReference type="NCBI Taxonomy" id="2518931"/>
    <lineage>
        <taxon>Bacteria</taxon>
        <taxon>Bacillati</taxon>
        <taxon>Bacillota</taxon>
        <taxon>Bacilli</taxon>
        <taxon>Bacillales</taxon>
        <taxon>Bacillaceae</taxon>
        <taxon>Lysinibacillus</taxon>
    </lineage>
</organism>
<dbReference type="EMBL" id="BRZA01000001">
    <property type="protein sequence ID" value="GLC88073.1"/>
    <property type="molecule type" value="Genomic_DNA"/>
</dbReference>
<sequence length="51" mass="5998">MATKWKSKLEYYATIVGVVASIVGLIYFALYAYHIVHIRSSDFWQLVERIF</sequence>
<dbReference type="Proteomes" id="UP001065593">
    <property type="component" value="Unassembled WGS sequence"/>
</dbReference>
<name>A0ABQ5NIH2_9BACI</name>
<comment type="caution">
    <text evidence="2">The sequence shown here is derived from an EMBL/GenBank/DDBJ whole genome shotgun (WGS) entry which is preliminary data.</text>
</comment>
<dbReference type="RefSeq" id="WP_264987786.1">
    <property type="nucleotide sequence ID" value="NZ_BRZA01000001.1"/>
</dbReference>